<dbReference type="PROSITE" id="PS51372">
    <property type="entry name" value="PRD_2"/>
    <property type="match status" value="2"/>
</dbReference>
<feature type="domain" description="PTS EIIA type-4" evidence="6">
    <location>
        <begin position="556"/>
        <end position="682"/>
    </location>
</feature>
<dbReference type="InterPro" id="IPR004701">
    <property type="entry name" value="PTS_EIIA_man-typ"/>
</dbReference>
<dbReference type="STRING" id="447595.SAMN05660826_01089"/>
<reference evidence="9" key="1">
    <citation type="submission" date="2016-11" db="EMBL/GenBank/DDBJ databases">
        <authorList>
            <person name="Varghese N."/>
            <person name="Submissions S."/>
        </authorList>
    </citation>
    <scope>NUCLEOTIDE SEQUENCE [LARGE SCALE GENOMIC DNA]</scope>
    <source>
        <strain evidence="9">DSM 18802</strain>
    </source>
</reference>
<dbReference type="SUPFAM" id="SSF46785">
    <property type="entry name" value="Winged helix' DNA-binding domain"/>
    <property type="match status" value="1"/>
</dbReference>
<dbReference type="GO" id="GO:0009401">
    <property type="term" value="P:phosphoenolpyruvate-dependent sugar phosphotransferase system"/>
    <property type="evidence" value="ECO:0007669"/>
    <property type="project" value="InterPro"/>
</dbReference>
<feature type="domain" description="Sigma-54 factor interaction" evidence="5">
    <location>
        <begin position="92"/>
        <end position="325"/>
    </location>
</feature>
<dbReference type="Gene3D" id="1.10.10.10">
    <property type="entry name" value="Winged helix-like DNA-binding domain superfamily/Winged helix DNA-binding domain"/>
    <property type="match status" value="1"/>
</dbReference>
<name>A0A1M7IYF6_9FIRM</name>
<dbReference type="GO" id="GO:0006355">
    <property type="term" value="P:regulation of DNA-templated transcription"/>
    <property type="evidence" value="ECO:0007669"/>
    <property type="project" value="InterPro"/>
</dbReference>
<dbReference type="Pfam" id="PF00158">
    <property type="entry name" value="Sigma54_activat"/>
    <property type="match status" value="1"/>
</dbReference>
<sequence>MILSEVNPVKRTKEKVYEYLYKCCIKEGKDGLTTNEIAQALSMQRSNVSAVLNDLYHEGRIFKIKGKPVLYTVKPLVEGKLAKNTGISFENLIGKDGSLKKCIQLAKAAILYPPSGLHVLLLGPTGVGKTMFAELMYKFALEKGVFSINSPFIAFNCADYANNPQLLLSQLFGYKKGAFTGAEKDKPGLVEKADGGILFLDEIHRLPPEGQEMLFTLIDKGIYYPMGADEPKIARVLIIGATTESEGNALLSTFTRRIPITITIPSLKERPFEERFQLICQFFKIEAARIGRDMTVTANVIKGLMLYDCPGNIGQLKSDIQLGCANAFLKCVSRGKKKIEVDIADFSERVKKGLVFYKNFANEIDVIIKGDVKLNFSSKEGNFDIEFNDSPLPGNFYEEMEKRVLELKEHGIDEKEINFIMSLEMENYFKKYIRTFSDKVDKESISKIVDRKLINLVDEFLKSASMKLGKVFSSKVFYGLCLHLSASIKRIKKGKKIINHKLKEIIEKKPEEYAMALYFSKTLEQEYGIKVPVDEVGFIAMFLCIDSENEVMQENVPVVVIAMHGNSTASSMAEVANKLVGANNLFSYDMSLEKDPKVAYVELKELIMKVNRGAGVLLLVDMGSLAMFGELISEETGIKIRVLEMVTTIMAIECARKATILKDLDEICSDVLDSIEYFKTKVTNSVRLLLPKREKIIITICTTGEGSAVKLKNLIEEKLGFREDIQVVPISASDSKYVQNYINQLSKDKKILAIVGAINPNVYGIPFVSVSELLIDNSFERLKELVASQASGDIYKEVFDSLKEEIGDGFSAEAYKKLCAEFFKNIERYGCFRLDMDKRIGLIMHIACSIDRLRNGMKINSSFADYKKVKAMCEDVYEIVKKELARFENVYDISFPEEEAVNISAILKDIVLG</sequence>
<dbReference type="PANTHER" id="PTHR32071">
    <property type="entry name" value="TRANSCRIPTIONAL REGULATORY PROTEIN"/>
    <property type="match status" value="1"/>
</dbReference>
<evidence type="ECO:0000259" key="6">
    <source>
        <dbReference type="PROSITE" id="PS51096"/>
    </source>
</evidence>
<dbReference type="Gene3D" id="3.40.50.300">
    <property type="entry name" value="P-loop containing nucleotide triphosphate hydrolases"/>
    <property type="match status" value="1"/>
</dbReference>
<dbReference type="InterPro" id="IPR011608">
    <property type="entry name" value="PRD"/>
</dbReference>
<dbReference type="Proteomes" id="UP000184375">
    <property type="component" value="Unassembled WGS sequence"/>
</dbReference>
<dbReference type="InterPro" id="IPR036388">
    <property type="entry name" value="WH-like_DNA-bd_sf"/>
</dbReference>
<dbReference type="Gene3D" id="3.40.50.510">
    <property type="entry name" value="Phosphotransferase system, mannose-type IIA component"/>
    <property type="match status" value="1"/>
</dbReference>
<feature type="domain" description="PRD" evidence="7">
    <location>
        <begin position="448"/>
        <end position="553"/>
    </location>
</feature>
<evidence type="ECO:0000256" key="1">
    <source>
        <dbReference type="ARBA" id="ARBA00022679"/>
    </source>
</evidence>
<dbReference type="SUPFAM" id="SSF53062">
    <property type="entry name" value="PTS system fructose IIA component-like"/>
    <property type="match status" value="1"/>
</dbReference>
<dbReference type="InterPro" id="IPR036662">
    <property type="entry name" value="PTS_EIIA_man-typ_sf"/>
</dbReference>
<dbReference type="PROSITE" id="PS00676">
    <property type="entry name" value="SIGMA54_INTERACT_2"/>
    <property type="match status" value="1"/>
</dbReference>
<keyword evidence="4" id="KW-0238">DNA-binding</keyword>
<proteinExistence type="predicted"/>
<dbReference type="SMART" id="SM00382">
    <property type="entry name" value="AAA"/>
    <property type="match status" value="1"/>
</dbReference>
<dbReference type="AlphaFoldDB" id="A0A1M7IYF6"/>
<dbReference type="GO" id="GO:0016020">
    <property type="term" value="C:membrane"/>
    <property type="evidence" value="ECO:0007669"/>
    <property type="project" value="InterPro"/>
</dbReference>
<dbReference type="GO" id="GO:0005524">
    <property type="term" value="F:ATP binding"/>
    <property type="evidence" value="ECO:0007669"/>
    <property type="project" value="UniProtKB-KW"/>
</dbReference>
<dbReference type="GO" id="GO:0003677">
    <property type="term" value="F:DNA binding"/>
    <property type="evidence" value="ECO:0007669"/>
    <property type="project" value="UniProtKB-KW"/>
</dbReference>
<dbReference type="SUPFAM" id="SSF52540">
    <property type="entry name" value="P-loop containing nucleoside triphosphate hydrolases"/>
    <property type="match status" value="1"/>
</dbReference>
<evidence type="ECO:0000259" key="7">
    <source>
        <dbReference type="PROSITE" id="PS51372"/>
    </source>
</evidence>
<dbReference type="Pfam" id="PF00874">
    <property type="entry name" value="PRD"/>
    <property type="match status" value="2"/>
</dbReference>
<evidence type="ECO:0000259" key="5">
    <source>
        <dbReference type="PROSITE" id="PS50045"/>
    </source>
</evidence>
<dbReference type="GO" id="GO:0016740">
    <property type="term" value="F:transferase activity"/>
    <property type="evidence" value="ECO:0007669"/>
    <property type="project" value="UniProtKB-KW"/>
</dbReference>
<dbReference type="InterPro" id="IPR025943">
    <property type="entry name" value="Sigma_54_int_dom_ATP-bd_2"/>
</dbReference>
<dbReference type="CDD" id="cd00009">
    <property type="entry name" value="AAA"/>
    <property type="match status" value="1"/>
</dbReference>
<dbReference type="Gene3D" id="1.10.1790.10">
    <property type="entry name" value="PRD domain"/>
    <property type="match status" value="2"/>
</dbReference>
<keyword evidence="2" id="KW-0547">Nucleotide-binding</keyword>
<dbReference type="SUPFAM" id="SSF63520">
    <property type="entry name" value="PTS-regulatory domain, PRD"/>
    <property type="match status" value="2"/>
</dbReference>
<accession>A0A1M7IYF6</accession>
<keyword evidence="1" id="KW-0808">Transferase</keyword>
<dbReference type="PROSITE" id="PS51096">
    <property type="entry name" value="PTS_EIIA_TYPE_4"/>
    <property type="match status" value="1"/>
</dbReference>
<dbReference type="InterPro" id="IPR003593">
    <property type="entry name" value="AAA+_ATPase"/>
</dbReference>
<dbReference type="InterPro" id="IPR036634">
    <property type="entry name" value="PRD_sf"/>
</dbReference>
<gene>
    <name evidence="8" type="ORF">SAMN05660826_01089</name>
</gene>
<protein>
    <submittedName>
        <fullName evidence="8">Sigma 54 modulation protein</fullName>
    </submittedName>
</protein>
<evidence type="ECO:0000256" key="2">
    <source>
        <dbReference type="ARBA" id="ARBA00022741"/>
    </source>
</evidence>
<dbReference type="InterPro" id="IPR036390">
    <property type="entry name" value="WH_DNA-bd_sf"/>
</dbReference>
<dbReference type="PANTHER" id="PTHR32071:SF38">
    <property type="entry name" value="PSP OPERON TRANSCRIPTIONAL ACTIVATOR"/>
    <property type="match status" value="1"/>
</dbReference>
<keyword evidence="3" id="KW-0067">ATP-binding</keyword>
<dbReference type="InterPro" id="IPR002078">
    <property type="entry name" value="Sigma_54_int"/>
</dbReference>
<dbReference type="Pfam" id="PF03610">
    <property type="entry name" value="EIIA-man"/>
    <property type="match status" value="1"/>
</dbReference>
<dbReference type="PROSITE" id="PS50045">
    <property type="entry name" value="SIGMA54_INTERACT_4"/>
    <property type="match status" value="1"/>
</dbReference>
<evidence type="ECO:0000256" key="4">
    <source>
        <dbReference type="ARBA" id="ARBA00023125"/>
    </source>
</evidence>
<evidence type="ECO:0000256" key="3">
    <source>
        <dbReference type="ARBA" id="ARBA00022840"/>
    </source>
</evidence>
<feature type="domain" description="PRD" evidence="7">
    <location>
        <begin position="810"/>
        <end position="913"/>
    </location>
</feature>
<dbReference type="EMBL" id="FRCR01000005">
    <property type="protein sequence ID" value="SHM45786.1"/>
    <property type="molecule type" value="Genomic_DNA"/>
</dbReference>
<dbReference type="InterPro" id="IPR027417">
    <property type="entry name" value="P-loop_NTPase"/>
</dbReference>
<evidence type="ECO:0000313" key="9">
    <source>
        <dbReference type="Proteomes" id="UP000184375"/>
    </source>
</evidence>
<keyword evidence="9" id="KW-1185">Reference proteome</keyword>
<organism evidence="8 9">
    <name type="scientific">Caldanaerovirga acetigignens</name>
    <dbReference type="NCBI Taxonomy" id="447595"/>
    <lineage>
        <taxon>Bacteria</taxon>
        <taxon>Bacillati</taxon>
        <taxon>Bacillota</taxon>
        <taxon>Clostridia</taxon>
        <taxon>Thermosediminibacterales</taxon>
        <taxon>Thermosediminibacteraceae</taxon>
        <taxon>Caldanaerovirga</taxon>
    </lineage>
</organism>
<evidence type="ECO:0000313" key="8">
    <source>
        <dbReference type="EMBL" id="SHM45786.1"/>
    </source>
</evidence>